<dbReference type="CDD" id="cd23668">
    <property type="entry name" value="GH55_beta13glucanase-like"/>
    <property type="match status" value="1"/>
</dbReference>
<reference evidence="3 4" key="1">
    <citation type="submission" date="2016-04" db="EMBL/GenBank/DDBJ databases">
        <title>A degradative enzymes factory behind the ericoid mycorrhizal symbiosis.</title>
        <authorList>
            <consortium name="DOE Joint Genome Institute"/>
            <person name="Martino E."/>
            <person name="Morin E."/>
            <person name="Grelet G."/>
            <person name="Kuo A."/>
            <person name="Kohler A."/>
            <person name="Daghino S."/>
            <person name="Barry K."/>
            <person name="Choi C."/>
            <person name="Cichocki N."/>
            <person name="Clum A."/>
            <person name="Copeland A."/>
            <person name="Hainaut M."/>
            <person name="Haridas S."/>
            <person name="Labutti K."/>
            <person name="Lindquist E."/>
            <person name="Lipzen A."/>
            <person name="Khouja H.-R."/>
            <person name="Murat C."/>
            <person name="Ohm R."/>
            <person name="Olson A."/>
            <person name="Spatafora J."/>
            <person name="Veneault-Fourrey C."/>
            <person name="Henrissat B."/>
            <person name="Grigoriev I."/>
            <person name="Martin F."/>
            <person name="Perotto S."/>
        </authorList>
    </citation>
    <scope>NUCLEOTIDE SEQUENCE [LARGE SCALE GENOMIC DNA]</scope>
    <source>
        <strain evidence="3 4">F</strain>
    </source>
</reference>
<organism evidence="3 4">
    <name type="scientific">Hyaloscypha variabilis (strain UAMH 11265 / GT02V1 / F)</name>
    <name type="common">Meliniomyces variabilis</name>
    <dbReference type="NCBI Taxonomy" id="1149755"/>
    <lineage>
        <taxon>Eukaryota</taxon>
        <taxon>Fungi</taxon>
        <taxon>Dikarya</taxon>
        <taxon>Ascomycota</taxon>
        <taxon>Pezizomycotina</taxon>
        <taxon>Leotiomycetes</taxon>
        <taxon>Helotiales</taxon>
        <taxon>Hyaloscyphaceae</taxon>
        <taxon>Hyaloscypha</taxon>
        <taxon>Hyaloscypha variabilis</taxon>
    </lineage>
</organism>
<dbReference type="InterPro" id="IPR024535">
    <property type="entry name" value="RHGA/B-epi-like_pectate_lyase"/>
</dbReference>
<dbReference type="EMBL" id="KZ613945">
    <property type="protein sequence ID" value="PMD40755.1"/>
    <property type="molecule type" value="Genomic_DNA"/>
</dbReference>
<dbReference type="GO" id="GO:0004650">
    <property type="term" value="F:polygalacturonase activity"/>
    <property type="evidence" value="ECO:0007669"/>
    <property type="project" value="InterPro"/>
</dbReference>
<dbReference type="PANTHER" id="PTHR33928:SF2">
    <property type="entry name" value="PECTATE LYASE SUPERFAMILY PROTEIN DOMAIN-CONTAINING PROTEIN-RELATED"/>
    <property type="match status" value="1"/>
</dbReference>
<evidence type="ECO:0000256" key="1">
    <source>
        <dbReference type="SAM" id="MobiDB-lite"/>
    </source>
</evidence>
<dbReference type="OrthoDB" id="1046782at2759"/>
<dbReference type="InterPro" id="IPR039279">
    <property type="entry name" value="QRT3-like"/>
</dbReference>
<sequence>MRLLFPSCEHVHLKHQVRALNSPHIYKRQNVSSFEITEAQKVLNEAVAQQNKYNTYRVENPRRNTYVSRHSSGAKASKRQTSNEPAPPTLNATVLAAAKLVAEANAAAQQKNGTLHRKYPQPQYVKKFNAATNITKRAFGDAEYGDATGDPYWVPNVAQTGHAPMGNDDSYMVFRDVTNKLFGAVGDGLTDDTAAINAAIAYQGNCGSGCNSSSVKGTLIYFPPGTYLISTPINAYYYTQLVGDINDLLIIKTSQTFIGLGAIQSDVYIPGGSSAEWYIEQSNFSRQVRNFMIDISQATIAKAAGFHWQVAQATSMTNVYVTMTNNADSTQMGLFTENGSGGFKSDCFLSGGAYGIFRTFEFSGQQIAGVCLLSDWGWTWSGLTFAGGTLTGFLLIPPASENSDSIPGSIYVMDTLFDGVTIVIDARAMNGTILDASIITLDNIGVQNVGTMIAFANGYDVSILVVDTDFVIIGNVGTSGTTGMYSAAVLVPPPVLLDLSSSPWFRDNYFGKSRPVKDHGAVGDSVTDDTAAIGAALALATTSNVIYFPAGSYIITETILVPPPNTRMTGQVWSQLVASGSYFADAQTPQVMLRIGEPNDVGTVEISDILFTSVGALPGLVMVEWNVQAETQGSVGMWDTHFRVGGAIGTELQVAQCPPQTNIPTGCIAADMMLHLTPNSNGYFENMWAWVADHDIDDPANTMVTVAVGRGILFESEGPTWLYGTASEHSMLYQYNFAESTNTFAGMIQTESPYFQYAVATESPGPFNITGELYYNYFNNEPVFPDDTGTCIGNNLSCNFAWAVMVQGVTNLTVAGAGLYSWFDAYDQATCDNSGFYLWNLVTIGSVEMISDTANDNANTVFAANNTQLDSHPFWSALAAYADDSAPEDVGCTDDEDTSAVCQISTYCDWTLTFDTLDAISAAATAGTINEVCVSWYTLQTLSYTIDGSITNYTTVNTGYDQVFKYYVEYVKNMVPYGLGAFTADTSPSSPNRGAGQKYFECTYTGKITYTQPCPISYEVYYHPGTFSITYVLTNSTGFYAELASTYSIDSSWVLFAMTNTVTRCGRGSGPCAETDITRIGIPQAVKGFTPDNPKTIITNALPQIGSMQDNILAREIDIASNTWNNNTDDVVQTIAMLVFMIQQAVDAMNSLKLIILILGIIFSFIPFLEEVGPSLGIADGVFEIAAAARNIGLAIQGIVSDPASAPMDILSALTLGKAKTTEDFAGLAAAERALTDDDLTAIGTDFKADEDKLGETLIRGCFKKA</sequence>
<feature type="domain" description="Rhamnogalacturonase A/B/Epimerase-like pectate lyase" evidence="2">
    <location>
        <begin position="180"/>
        <end position="387"/>
    </location>
</feature>
<dbReference type="InterPro" id="IPR012334">
    <property type="entry name" value="Pectin_lyas_fold"/>
</dbReference>
<protein>
    <submittedName>
        <fullName evidence="3">Glycoside hydrolase family 55 protein</fullName>
    </submittedName>
</protein>
<dbReference type="AlphaFoldDB" id="A0A2J6RQG0"/>
<accession>A0A2J6RQG0</accession>
<dbReference type="Proteomes" id="UP000235786">
    <property type="component" value="Unassembled WGS sequence"/>
</dbReference>
<dbReference type="InterPro" id="IPR011050">
    <property type="entry name" value="Pectin_lyase_fold/virulence"/>
</dbReference>
<dbReference type="STRING" id="1149755.A0A2J6RQG0"/>
<dbReference type="SUPFAM" id="SSF51126">
    <property type="entry name" value="Pectin lyase-like"/>
    <property type="match status" value="2"/>
</dbReference>
<feature type="region of interest" description="Disordered" evidence="1">
    <location>
        <begin position="60"/>
        <end position="89"/>
    </location>
</feature>
<keyword evidence="4" id="KW-1185">Reference proteome</keyword>
<feature type="domain" description="Rhamnogalacturonase A/B/Epimerase-like pectate lyase" evidence="2">
    <location>
        <begin position="514"/>
        <end position="570"/>
    </location>
</feature>
<proteinExistence type="predicted"/>
<dbReference type="Gene3D" id="2.160.20.10">
    <property type="entry name" value="Single-stranded right-handed beta-helix, Pectin lyase-like"/>
    <property type="match status" value="2"/>
</dbReference>
<dbReference type="PANTHER" id="PTHR33928">
    <property type="entry name" value="POLYGALACTURONASE QRT3"/>
    <property type="match status" value="1"/>
</dbReference>
<evidence type="ECO:0000313" key="3">
    <source>
        <dbReference type="EMBL" id="PMD40755.1"/>
    </source>
</evidence>
<gene>
    <name evidence="3" type="ORF">L207DRAFT_544122</name>
</gene>
<name>A0A2J6RQG0_HYAVF</name>
<evidence type="ECO:0000313" key="4">
    <source>
        <dbReference type="Proteomes" id="UP000235786"/>
    </source>
</evidence>
<dbReference type="Pfam" id="PF12708">
    <property type="entry name" value="Pect-lyase_RHGA_epim"/>
    <property type="match status" value="2"/>
</dbReference>
<keyword evidence="3" id="KW-0378">Hydrolase</keyword>
<evidence type="ECO:0000259" key="2">
    <source>
        <dbReference type="Pfam" id="PF12708"/>
    </source>
</evidence>